<proteinExistence type="predicted"/>
<dbReference type="Proteomes" id="UP000076798">
    <property type="component" value="Unassembled WGS sequence"/>
</dbReference>
<dbReference type="EMBL" id="KV428571">
    <property type="protein sequence ID" value="KZT31463.1"/>
    <property type="molecule type" value="Genomic_DNA"/>
</dbReference>
<evidence type="ECO:0000256" key="1">
    <source>
        <dbReference type="SAM" id="Phobius"/>
    </source>
</evidence>
<reference evidence="2 3" key="1">
    <citation type="journal article" date="2016" name="Mol. Biol. Evol.">
        <title>Comparative Genomics of Early-Diverging Mushroom-Forming Fungi Provides Insights into the Origins of Lignocellulose Decay Capabilities.</title>
        <authorList>
            <person name="Nagy L.G."/>
            <person name="Riley R."/>
            <person name="Tritt A."/>
            <person name="Adam C."/>
            <person name="Daum C."/>
            <person name="Floudas D."/>
            <person name="Sun H."/>
            <person name="Yadav J.S."/>
            <person name="Pangilinan J."/>
            <person name="Larsson K.H."/>
            <person name="Matsuura K."/>
            <person name="Barry K."/>
            <person name="Labutti K."/>
            <person name="Kuo R."/>
            <person name="Ohm R.A."/>
            <person name="Bhattacharya S.S."/>
            <person name="Shirouzu T."/>
            <person name="Yoshinaga Y."/>
            <person name="Martin F.M."/>
            <person name="Grigoriev I.V."/>
            <person name="Hibbett D.S."/>
        </authorList>
    </citation>
    <scope>NUCLEOTIDE SEQUENCE [LARGE SCALE GENOMIC DNA]</scope>
    <source>
        <strain evidence="2 3">HHB10207 ss-3</strain>
    </source>
</reference>
<organism evidence="2 3">
    <name type="scientific">Sistotremastrum suecicum HHB10207 ss-3</name>
    <dbReference type="NCBI Taxonomy" id="1314776"/>
    <lineage>
        <taxon>Eukaryota</taxon>
        <taxon>Fungi</taxon>
        <taxon>Dikarya</taxon>
        <taxon>Basidiomycota</taxon>
        <taxon>Agaricomycotina</taxon>
        <taxon>Agaricomycetes</taxon>
        <taxon>Sistotremastrales</taxon>
        <taxon>Sistotremastraceae</taxon>
        <taxon>Sistotremastrum</taxon>
    </lineage>
</organism>
<dbReference type="AlphaFoldDB" id="A0A165WRV5"/>
<keyword evidence="1" id="KW-1133">Transmembrane helix</keyword>
<evidence type="ECO:0000313" key="2">
    <source>
        <dbReference type="EMBL" id="KZT31463.1"/>
    </source>
</evidence>
<name>A0A165WRV5_9AGAM</name>
<gene>
    <name evidence="2" type="ORF">SISSUDRAFT_724220</name>
</gene>
<sequence length="97" mass="11618">MEVLDFRGYPDNILLYLLFYILFYIIYIIILIIFIYIFEYIYYFIRFFRPTAQPAASIQHYIHPSISQSIPYPPISTSHSLLQVCTHCLEVAGRRCR</sequence>
<evidence type="ECO:0000313" key="3">
    <source>
        <dbReference type="Proteomes" id="UP000076798"/>
    </source>
</evidence>
<keyword evidence="1" id="KW-0812">Transmembrane</keyword>
<keyword evidence="1" id="KW-0472">Membrane</keyword>
<keyword evidence="3" id="KW-1185">Reference proteome</keyword>
<feature type="transmembrane region" description="Helical" evidence="1">
    <location>
        <begin position="13"/>
        <end position="38"/>
    </location>
</feature>
<accession>A0A165WRV5</accession>
<protein>
    <submittedName>
        <fullName evidence="2">Uncharacterized protein</fullName>
    </submittedName>
</protein>